<evidence type="ECO:0000256" key="4">
    <source>
        <dbReference type="ARBA" id="ARBA00023274"/>
    </source>
</evidence>
<dbReference type="AlphaFoldDB" id="A0A1Y6K1S9"/>
<sequence length="64" mass="7211">MARKKQTQLEITLVKSPIGYSKRQKATLRVLGLKRLNQTVTHVDSVVLRGMLDKVSHLVVVQEA</sequence>
<dbReference type="Proteomes" id="UP000195514">
    <property type="component" value="Chromosome I"/>
</dbReference>
<name>A0A1Y6K1S9_9CHLR</name>
<evidence type="ECO:0000256" key="5">
    <source>
        <dbReference type="HAMAP-Rule" id="MF_01371"/>
    </source>
</evidence>
<dbReference type="Gene3D" id="3.30.1390.20">
    <property type="entry name" value="Ribosomal protein L30, ferredoxin-like fold domain"/>
    <property type="match status" value="1"/>
</dbReference>
<keyword evidence="9" id="KW-1185">Reference proteome</keyword>
<dbReference type="CDD" id="cd01658">
    <property type="entry name" value="Ribosomal_L30"/>
    <property type="match status" value="1"/>
</dbReference>
<dbReference type="PIRSF" id="PIRSF002211">
    <property type="entry name" value="Ribosomal_L30_bac-type"/>
    <property type="match status" value="1"/>
</dbReference>
<dbReference type="InterPro" id="IPR005996">
    <property type="entry name" value="Ribosomal_uL30_bac-type"/>
</dbReference>
<dbReference type="PANTHER" id="PTHR15892">
    <property type="entry name" value="MITOCHONDRIAL RIBOSOMAL PROTEIN L30"/>
    <property type="match status" value="1"/>
</dbReference>
<dbReference type="EMBL" id="LT859958">
    <property type="protein sequence ID" value="SMX53604.1"/>
    <property type="molecule type" value="Genomic_DNA"/>
</dbReference>
<evidence type="ECO:0000313" key="8">
    <source>
        <dbReference type="EMBL" id="SMX53604.1"/>
    </source>
</evidence>
<comment type="subunit">
    <text evidence="2 5">Part of the 50S ribosomal subunit.</text>
</comment>
<dbReference type="NCBIfam" id="TIGR01308">
    <property type="entry name" value="rpmD_bact"/>
    <property type="match status" value="1"/>
</dbReference>
<dbReference type="GO" id="GO:0022625">
    <property type="term" value="C:cytosolic large ribosomal subunit"/>
    <property type="evidence" value="ECO:0007669"/>
    <property type="project" value="TreeGrafter"/>
</dbReference>
<evidence type="ECO:0000256" key="6">
    <source>
        <dbReference type="RuleBase" id="RU003734"/>
    </source>
</evidence>
<protein>
    <recommendedName>
        <fullName evidence="5">Large ribosomal subunit protein uL30</fullName>
    </recommendedName>
</protein>
<dbReference type="OrthoDB" id="9812790at2"/>
<dbReference type="KEGG" id="abat:CFX1CAM_0538"/>
<dbReference type="InterPro" id="IPR018038">
    <property type="entry name" value="Ribosomal_uL30_CS"/>
</dbReference>
<dbReference type="GO" id="GO:0003735">
    <property type="term" value="F:structural constituent of ribosome"/>
    <property type="evidence" value="ECO:0007669"/>
    <property type="project" value="InterPro"/>
</dbReference>
<dbReference type="SUPFAM" id="SSF55129">
    <property type="entry name" value="Ribosomal protein L30p/L7e"/>
    <property type="match status" value="1"/>
</dbReference>
<reference evidence="9" key="1">
    <citation type="submission" date="2017-05" db="EMBL/GenBank/DDBJ databases">
        <authorList>
            <person name="Kirkegaard R."/>
            <person name="Mcilroy J S."/>
        </authorList>
    </citation>
    <scope>NUCLEOTIDE SEQUENCE [LARGE SCALE GENOMIC DNA]</scope>
</reference>
<evidence type="ECO:0000256" key="2">
    <source>
        <dbReference type="ARBA" id="ARBA00011838"/>
    </source>
</evidence>
<keyword evidence="3 5" id="KW-0689">Ribosomal protein</keyword>
<dbReference type="Pfam" id="PF00327">
    <property type="entry name" value="Ribosomal_L30"/>
    <property type="match status" value="1"/>
</dbReference>
<dbReference type="HAMAP" id="MF_01371_B">
    <property type="entry name" value="Ribosomal_uL30_B"/>
    <property type="match status" value="1"/>
</dbReference>
<comment type="similarity">
    <text evidence="1 5 6">Belongs to the universal ribosomal protein uL30 family.</text>
</comment>
<organism evidence="8 9">
    <name type="scientific">Candidatus Brevifilum fermentans</name>
    <dbReference type="NCBI Taxonomy" id="1986204"/>
    <lineage>
        <taxon>Bacteria</taxon>
        <taxon>Bacillati</taxon>
        <taxon>Chloroflexota</taxon>
        <taxon>Anaerolineae</taxon>
        <taxon>Anaerolineales</taxon>
        <taxon>Anaerolineaceae</taxon>
        <taxon>Candidatus Brevifilum</taxon>
    </lineage>
</organism>
<evidence type="ECO:0000259" key="7">
    <source>
        <dbReference type="Pfam" id="PF00327"/>
    </source>
</evidence>
<dbReference type="PANTHER" id="PTHR15892:SF2">
    <property type="entry name" value="LARGE RIBOSOMAL SUBUNIT PROTEIN UL30M"/>
    <property type="match status" value="1"/>
</dbReference>
<keyword evidence="4 5" id="KW-0687">Ribonucleoprotein</keyword>
<evidence type="ECO:0000256" key="1">
    <source>
        <dbReference type="ARBA" id="ARBA00007594"/>
    </source>
</evidence>
<dbReference type="RefSeq" id="WP_087861531.1">
    <property type="nucleotide sequence ID" value="NZ_LT859958.1"/>
</dbReference>
<accession>A0A1Y6K1S9</accession>
<feature type="domain" description="Large ribosomal subunit protein uL30-like ferredoxin-like fold" evidence="7">
    <location>
        <begin position="10"/>
        <end position="59"/>
    </location>
</feature>
<dbReference type="PROSITE" id="PS00634">
    <property type="entry name" value="RIBOSOMAL_L30"/>
    <property type="match status" value="1"/>
</dbReference>
<evidence type="ECO:0000256" key="3">
    <source>
        <dbReference type="ARBA" id="ARBA00022980"/>
    </source>
</evidence>
<gene>
    <name evidence="5 8" type="primary">rpmD</name>
    <name evidence="8" type="ORF">CFX1CAM_0538</name>
</gene>
<evidence type="ECO:0000313" key="9">
    <source>
        <dbReference type="Proteomes" id="UP000195514"/>
    </source>
</evidence>
<dbReference type="InterPro" id="IPR016082">
    <property type="entry name" value="Ribosomal_uL30_ferredoxin-like"/>
</dbReference>
<dbReference type="InterPro" id="IPR036919">
    <property type="entry name" value="Ribo_uL30_ferredoxin-like_sf"/>
</dbReference>
<dbReference type="GO" id="GO:0006412">
    <property type="term" value="P:translation"/>
    <property type="evidence" value="ECO:0007669"/>
    <property type="project" value="UniProtKB-UniRule"/>
</dbReference>
<proteinExistence type="inferred from homology"/>